<evidence type="ECO:0000313" key="13">
    <source>
        <dbReference type="Proteomes" id="UP000192902"/>
    </source>
</evidence>
<keyword evidence="2 7" id="KW-0699">rRNA-binding</keyword>
<keyword evidence="4 7" id="KW-0689">Ribosomal protein</keyword>
<reference evidence="12 13" key="1">
    <citation type="submission" date="2017-04" db="EMBL/GenBank/DDBJ databases">
        <title>Complete genome sequence of the Campylobacter cuniculorum type strain LMG24588.</title>
        <authorList>
            <person name="Miller W.G."/>
            <person name="Yee E."/>
            <person name="Revez J."/>
            <person name="Bono J.L."/>
            <person name="Rossi M."/>
        </authorList>
    </citation>
    <scope>NUCLEOTIDE SEQUENCE [LARGE SCALE GENOMIC DNA]</scope>
    <source>
        <strain evidence="12 13">LMG 24588</strain>
    </source>
</reference>
<evidence type="ECO:0000256" key="1">
    <source>
        <dbReference type="ARBA" id="ARBA00009451"/>
    </source>
</evidence>
<evidence type="ECO:0000256" key="2">
    <source>
        <dbReference type="ARBA" id="ARBA00022730"/>
    </source>
</evidence>
<dbReference type="SUPFAM" id="SSF54843">
    <property type="entry name" value="Ribosomal protein L22"/>
    <property type="match status" value="1"/>
</dbReference>
<name>A0A1W6BUC6_9BACT</name>
<dbReference type="PROSITE" id="PS00464">
    <property type="entry name" value="RIBOSOMAL_L22"/>
    <property type="match status" value="1"/>
</dbReference>
<dbReference type="GO" id="GO:0003735">
    <property type="term" value="F:structural constituent of ribosome"/>
    <property type="evidence" value="ECO:0007669"/>
    <property type="project" value="InterPro"/>
</dbReference>
<dbReference type="PANTHER" id="PTHR13501">
    <property type="entry name" value="CHLOROPLAST 50S RIBOSOMAL PROTEIN L22-RELATED"/>
    <property type="match status" value="1"/>
</dbReference>
<protein>
    <recommendedName>
        <fullName evidence="6 7">Large ribosomal subunit protein uL22</fullName>
    </recommendedName>
</protein>
<dbReference type="GO" id="GO:0022625">
    <property type="term" value="C:cytosolic large ribosomal subunit"/>
    <property type="evidence" value="ECO:0007669"/>
    <property type="project" value="TreeGrafter"/>
</dbReference>
<keyword evidence="3 7" id="KW-0694">RNA-binding</keyword>
<dbReference type="STRING" id="1121267.CCUN_0016"/>
<dbReference type="GO" id="GO:0006412">
    <property type="term" value="P:translation"/>
    <property type="evidence" value="ECO:0007669"/>
    <property type="project" value="UniProtKB-UniRule"/>
</dbReference>
<dbReference type="InterPro" id="IPR047867">
    <property type="entry name" value="Ribosomal_uL22_bac/org-type"/>
</dbReference>
<dbReference type="InterPro" id="IPR005727">
    <property type="entry name" value="Ribosomal_uL22_bac/chlpt-type"/>
</dbReference>
<evidence type="ECO:0000256" key="11">
    <source>
        <dbReference type="SAM" id="MobiDB-lite"/>
    </source>
</evidence>
<comment type="function">
    <text evidence="7 10">This protein binds specifically to 23S rRNA; its binding is stimulated by other ribosomal proteins, e.g., L4, L17, and L20. It is important during the early stages of 50S assembly. It makes multiple contacts with different domains of the 23S rRNA in the assembled 50S subunit and ribosome.</text>
</comment>
<comment type="similarity">
    <text evidence="1 7 8">Belongs to the universal ribosomal protein uL22 family.</text>
</comment>
<dbReference type="KEGG" id="ccun:CCUN_0016"/>
<dbReference type="eggNOG" id="COG0091">
    <property type="taxonomic scope" value="Bacteria"/>
</dbReference>
<dbReference type="NCBIfam" id="TIGR01044">
    <property type="entry name" value="rplV_bact"/>
    <property type="match status" value="1"/>
</dbReference>
<evidence type="ECO:0000256" key="10">
    <source>
        <dbReference type="RuleBase" id="RU004008"/>
    </source>
</evidence>
<dbReference type="HAMAP" id="MF_01331_B">
    <property type="entry name" value="Ribosomal_uL22_B"/>
    <property type="match status" value="1"/>
</dbReference>
<dbReference type="Pfam" id="PF00237">
    <property type="entry name" value="Ribosomal_L22"/>
    <property type="match status" value="1"/>
</dbReference>
<feature type="compositionally biased region" description="Basic residues" evidence="11">
    <location>
        <begin position="115"/>
        <end position="128"/>
    </location>
</feature>
<organism evidence="12 13">
    <name type="scientific">Campylobacter cuniculorum DSM 23162 = LMG 24588</name>
    <dbReference type="NCBI Taxonomy" id="1121267"/>
    <lineage>
        <taxon>Bacteria</taxon>
        <taxon>Pseudomonadati</taxon>
        <taxon>Campylobacterota</taxon>
        <taxon>Epsilonproteobacteria</taxon>
        <taxon>Campylobacterales</taxon>
        <taxon>Campylobacteraceae</taxon>
        <taxon>Campylobacter</taxon>
    </lineage>
</organism>
<proteinExistence type="inferred from homology"/>
<dbReference type="GO" id="GO:0019843">
    <property type="term" value="F:rRNA binding"/>
    <property type="evidence" value="ECO:0007669"/>
    <property type="project" value="UniProtKB-UniRule"/>
</dbReference>
<evidence type="ECO:0000256" key="7">
    <source>
        <dbReference type="HAMAP-Rule" id="MF_01331"/>
    </source>
</evidence>
<dbReference type="InterPro" id="IPR018260">
    <property type="entry name" value="Ribosomal_uL22_CS"/>
</dbReference>
<dbReference type="RefSeq" id="WP_027304919.1">
    <property type="nucleotide sequence ID" value="NZ_CP020867.1"/>
</dbReference>
<dbReference type="AlphaFoldDB" id="A0A1W6BUC6"/>
<dbReference type="EMBL" id="CP020867">
    <property type="protein sequence ID" value="ARJ55686.1"/>
    <property type="molecule type" value="Genomic_DNA"/>
</dbReference>
<evidence type="ECO:0000256" key="6">
    <source>
        <dbReference type="ARBA" id="ARBA00035207"/>
    </source>
</evidence>
<comment type="subunit">
    <text evidence="7 9">Part of the 50S ribosomal subunit.</text>
</comment>
<evidence type="ECO:0000256" key="8">
    <source>
        <dbReference type="RuleBase" id="RU004005"/>
    </source>
</evidence>
<accession>A0A1W6BUC6</accession>
<dbReference type="OrthoDB" id="9805969at2"/>
<dbReference type="InterPro" id="IPR001063">
    <property type="entry name" value="Ribosomal_uL22"/>
</dbReference>
<evidence type="ECO:0000256" key="9">
    <source>
        <dbReference type="RuleBase" id="RU004006"/>
    </source>
</evidence>
<dbReference type="PANTHER" id="PTHR13501:SF8">
    <property type="entry name" value="LARGE RIBOSOMAL SUBUNIT PROTEIN UL22M"/>
    <property type="match status" value="1"/>
</dbReference>
<sequence length="128" mass="14196">MSKALIKFIRLSPTKARLIAREIQGMNAELAMASLKFMPNKGAKYIANAISSAVSNGSFEPNEVIVKSCRVDAGSVLKRFRARARGSASRIRKPTSHIFVEVEKLEEKKDETKKSNKSTKTAKVKKEN</sequence>
<dbReference type="Gene3D" id="3.90.470.10">
    <property type="entry name" value="Ribosomal protein L22/L17"/>
    <property type="match status" value="1"/>
</dbReference>
<evidence type="ECO:0000256" key="5">
    <source>
        <dbReference type="ARBA" id="ARBA00023274"/>
    </source>
</evidence>
<dbReference type="CDD" id="cd00336">
    <property type="entry name" value="Ribosomal_L22"/>
    <property type="match status" value="1"/>
</dbReference>
<keyword evidence="5 7" id="KW-0687">Ribonucleoprotein</keyword>
<evidence type="ECO:0000256" key="4">
    <source>
        <dbReference type="ARBA" id="ARBA00022980"/>
    </source>
</evidence>
<gene>
    <name evidence="7 12" type="primary">rplV</name>
    <name evidence="12" type="ORF">CCUN_0016</name>
</gene>
<evidence type="ECO:0000256" key="3">
    <source>
        <dbReference type="ARBA" id="ARBA00022884"/>
    </source>
</evidence>
<evidence type="ECO:0000313" key="12">
    <source>
        <dbReference type="EMBL" id="ARJ55686.1"/>
    </source>
</evidence>
<dbReference type="Proteomes" id="UP000192902">
    <property type="component" value="Chromosome"/>
</dbReference>
<dbReference type="InterPro" id="IPR036394">
    <property type="entry name" value="Ribosomal_uL22_sf"/>
</dbReference>
<feature type="region of interest" description="Disordered" evidence="11">
    <location>
        <begin position="107"/>
        <end position="128"/>
    </location>
</feature>
<comment type="function">
    <text evidence="7">The globular domain of the protein is located near the polypeptide exit tunnel on the outside of the subunit, while an extended beta-hairpin is found that lines the wall of the exit tunnel in the center of the 70S ribosome.</text>
</comment>